<dbReference type="Proteomes" id="UP001485043">
    <property type="component" value="Unassembled WGS sequence"/>
</dbReference>
<evidence type="ECO:0000256" key="1">
    <source>
        <dbReference type="SAM" id="MobiDB-lite"/>
    </source>
</evidence>
<name>A0AAW1RNI6_9CHLO</name>
<dbReference type="AlphaFoldDB" id="A0AAW1RNI6"/>
<protein>
    <recommendedName>
        <fullName evidence="4">DRBM domain-containing protein</fullName>
    </recommendedName>
</protein>
<reference evidence="2 3" key="1">
    <citation type="journal article" date="2024" name="Nat. Commun.">
        <title>Phylogenomics reveals the evolutionary origins of lichenization in chlorophyte algae.</title>
        <authorList>
            <person name="Puginier C."/>
            <person name="Libourel C."/>
            <person name="Otte J."/>
            <person name="Skaloud P."/>
            <person name="Haon M."/>
            <person name="Grisel S."/>
            <person name="Petersen M."/>
            <person name="Berrin J.G."/>
            <person name="Delaux P.M."/>
            <person name="Dal Grande F."/>
            <person name="Keller J."/>
        </authorList>
    </citation>
    <scope>NUCLEOTIDE SEQUENCE [LARGE SCALE GENOMIC DNA]</scope>
    <source>
        <strain evidence="2 3">SAG 2523</strain>
    </source>
</reference>
<evidence type="ECO:0000313" key="2">
    <source>
        <dbReference type="EMBL" id="KAK9835105.1"/>
    </source>
</evidence>
<proteinExistence type="predicted"/>
<organism evidence="2 3">
    <name type="scientific">Apatococcus fuscideae</name>
    <dbReference type="NCBI Taxonomy" id="2026836"/>
    <lineage>
        <taxon>Eukaryota</taxon>
        <taxon>Viridiplantae</taxon>
        <taxon>Chlorophyta</taxon>
        <taxon>core chlorophytes</taxon>
        <taxon>Trebouxiophyceae</taxon>
        <taxon>Chlorellales</taxon>
        <taxon>Chlorellaceae</taxon>
        <taxon>Apatococcus</taxon>
    </lineage>
</organism>
<dbReference type="EMBL" id="JALJOV010002072">
    <property type="protein sequence ID" value="KAK9835105.1"/>
    <property type="molecule type" value="Genomic_DNA"/>
</dbReference>
<feature type="compositionally biased region" description="Low complexity" evidence="1">
    <location>
        <begin position="352"/>
        <end position="368"/>
    </location>
</feature>
<accession>A0AAW1RNI6</accession>
<feature type="region of interest" description="Disordered" evidence="1">
    <location>
        <begin position="315"/>
        <end position="383"/>
    </location>
</feature>
<evidence type="ECO:0000313" key="3">
    <source>
        <dbReference type="Proteomes" id="UP001485043"/>
    </source>
</evidence>
<dbReference type="Gene3D" id="3.30.160.20">
    <property type="match status" value="1"/>
</dbReference>
<keyword evidence="3" id="KW-1185">Reference proteome</keyword>
<evidence type="ECO:0008006" key="4">
    <source>
        <dbReference type="Google" id="ProtNLM"/>
    </source>
</evidence>
<comment type="caution">
    <text evidence="2">The sequence shown here is derived from an EMBL/GenBank/DDBJ whole genome shotgun (WGS) entry which is preliminary data.</text>
</comment>
<gene>
    <name evidence="2" type="ORF">WJX84_001728</name>
</gene>
<sequence>MPKQIQPKADLNTFYTRVKRTLPIYTVKEVSGGFECEVQLAAVEGEEHQNGYSEKTFKGQIVKKKKDAMQAAAAAAHAFVTTTQVYQDCKPYVASLWETTKKILSDAHAVRKPRAAGDSHAKGLRRETELEGVVALAQSRQEGWAPTQHLTLTRALRSWFQEHSPGIPATALCMAQHLRDQLPALQKPEDEEIELSTDGQKVRRKRTYLGKGQGENQGHGLRLFMETLETGTGRQFKAVRIPADIGQAVEEVLFEGGVGYWSSLAQGLQCSPQDMLMVGKVGKIVAIPLASGQQPPPDSNQPIYELIHSAFGPPRSKRLSIGSHGTSDSAPDAKPDPAAPGNDLPAAQQKDANSSPPAAPEASTNAATDSTALVNSPPSTAMAAAEAGSSPAMMLPGDAVMVEAMASWLAGQAVHGDVLLAMPRVRPSEWGSPVVPWASLPIDTFWRWLAGVLPSGEYGAARGAPLLAQLPSTFRSAC</sequence>